<evidence type="ECO:0000313" key="3">
    <source>
        <dbReference type="EMBL" id="TPX47238.1"/>
    </source>
</evidence>
<dbReference type="Gene3D" id="1.10.3970.10">
    <property type="entry name" value="BSD domain"/>
    <property type="match status" value="1"/>
</dbReference>
<dbReference type="PANTHER" id="PTHR16019">
    <property type="entry name" value="SYNAPSE-ASSOCIATED PROTEIN"/>
    <property type="match status" value="1"/>
</dbReference>
<dbReference type="GO" id="GO:0038203">
    <property type="term" value="P:TORC2 signaling"/>
    <property type="evidence" value="ECO:0007669"/>
    <property type="project" value="TreeGrafter"/>
</dbReference>
<evidence type="ECO:0000313" key="4">
    <source>
        <dbReference type="Proteomes" id="UP000317494"/>
    </source>
</evidence>
<protein>
    <recommendedName>
        <fullName evidence="2">BSD domain-containing protein</fullName>
    </recommendedName>
</protein>
<feature type="region of interest" description="Disordered" evidence="1">
    <location>
        <begin position="282"/>
        <end position="303"/>
    </location>
</feature>
<dbReference type="InterPro" id="IPR035925">
    <property type="entry name" value="BSD_dom_sf"/>
</dbReference>
<reference evidence="3 4" key="1">
    <citation type="journal article" date="2019" name="Sci. Rep.">
        <title>Comparative genomics of chytrid fungi reveal insights into the obligate biotrophic and pathogenic lifestyle of Synchytrium endobioticum.</title>
        <authorList>
            <person name="van de Vossenberg B.T.L.H."/>
            <person name="Warris S."/>
            <person name="Nguyen H.D.T."/>
            <person name="van Gent-Pelzer M.P.E."/>
            <person name="Joly D.L."/>
            <person name="van de Geest H.C."/>
            <person name="Bonants P.J.M."/>
            <person name="Smith D.S."/>
            <person name="Levesque C.A."/>
            <person name="van der Lee T.A.J."/>
        </authorList>
    </citation>
    <scope>NUCLEOTIDE SEQUENCE [LARGE SCALE GENOMIC DNA]</scope>
    <source>
        <strain evidence="3 4">MB42</strain>
    </source>
</reference>
<dbReference type="STRING" id="286115.A0A507D7I8"/>
<comment type="caution">
    <text evidence="3">The sequence shown here is derived from an EMBL/GenBank/DDBJ whole genome shotgun (WGS) entry which is preliminary data.</text>
</comment>
<organism evidence="3 4">
    <name type="scientific">Synchytrium endobioticum</name>
    <dbReference type="NCBI Taxonomy" id="286115"/>
    <lineage>
        <taxon>Eukaryota</taxon>
        <taxon>Fungi</taxon>
        <taxon>Fungi incertae sedis</taxon>
        <taxon>Chytridiomycota</taxon>
        <taxon>Chytridiomycota incertae sedis</taxon>
        <taxon>Chytridiomycetes</taxon>
        <taxon>Synchytriales</taxon>
        <taxon>Synchytriaceae</taxon>
        <taxon>Synchytrium</taxon>
    </lineage>
</organism>
<dbReference type="Pfam" id="PF03909">
    <property type="entry name" value="BSD"/>
    <property type="match status" value="1"/>
</dbReference>
<dbReference type="GO" id="GO:0005794">
    <property type="term" value="C:Golgi apparatus"/>
    <property type="evidence" value="ECO:0007669"/>
    <property type="project" value="TreeGrafter"/>
</dbReference>
<dbReference type="SMART" id="SM00751">
    <property type="entry name" value="BSD"/>
    <property type="match status" value="1"/>
</dbReference>
<evidence type="ECO:0000256" key="1">
    <source>
        <dbReference type="SAM" id="MobiDB-lite"/>
    </source>
</evidence>
<dbReference type="PROSITE" id="PS50858">
    <property type="entry name" value="BSD"/>
    <property type="match status" value="1"/>
</dbReference>
<dbReference type="InterPro" id="IPR005607">
    <property type="entry name" value="BSD_dom"/>
</dbReference>
<name>A0A507D7I8_9FUNG</name>
<evidence type="ECO:0000259" key="2">
    <source>
        <dbReference type="PROSITE" id="PS50858"/>
    </source>
</evidence>
<dbReference type="SUPFAM" id="SSF140383">
    <property type="entry name" value="BSD domain-like"/>
    <property type="match status" value="1"/>
</dbReference>
<dbReference type="GO" id="GO:0005634">
    <property type="term" value="C:nucleus"/>
    <property type="evidence" value="ECO:0007669"/>
    <property type="project" value="TreeGrafter"/>
</dbReference>
<dbReference type="VEuPathDB" id="FungiDB:SeMB42_g03400"/>
<feature type="domain" description="BSD" evidence="2">
    <location>
        <begin position="169"/>
        <end position="204"/>
    </location>
</feature>
<proteinExistence type="predicted"/>
<dbReference type="InterPro" id="IPR051494">
    <property type="entry name" value="BSD_domain-containing"/>
</dbReference>
<gene>
    <name evidence="3" type="ORF">SeMB42_g03400</name>
</gene>
<accession>A0A507D7I8</accession>
<dbReference type="PANTHER" id="PTHR16019:SF6">
    <property type="entry name" value="SYNAPSE-ASSOCIATED PROTEIN 1"/>
    <property type="match status" value="1"/>
</dbReference>
<dbReference type="AlphaFoldDB" id="A0A507D7I8"/>
<sequence>MRLARVEDSLVVYASKAFQESLLLGRIVSSSQYADCQWLSSNVYGCRLLSPVRATMNAFSALLDLANAVAAKSQQALESAIQSIDKELANSPNANVMAEADPLTGSPPWIIHPSTSEAAPLEHALKKHIMDLSKDPRNFLLPPPSAGTDGDGQSVFDFTDYQSTAAGALRYDANLATLRFELVPKLISETDFWKNYFYRVSLIRASLHLNPNFPTMSSSRPTSAMSQPATANTAYKQNTNELLFDAPSEEDAGSEELLPADWEKDLQAELDGVDGLDAVEAPGSIVEDVGHDHVEKAEIGTSD</sequence>
<keyword evidence="4" id="KW-1185">Reference proteome</keyword>
<dbReference type="EMBL" id="QEAN01000120">
    <property type="protein sequence ID" value="TPX47238.1"/>
    <property type="molecule type" value="Genomic_DNA"/>
</dbReference>
<dbReference type="Proteomes" id="UP000317494">
    <property type="component" value="Unassembled WGS sequence"/>
</dbReference>
<feature type="compositionally biased region" description="Basic and acidic residues" evidence="1">
    <location>
        <begin position="288"/>
        <end position="303"/>
    </location>
</feature>